<feature type="modified residue" description="4-aspartylphosphate" evidence="1">
    <location>
        <position position="60"/>
    </location>
</feature>
<dbReference type="Gene3D" id="3.30.565.10">
    <property type="entry name" value="Histidine kinase-like ATPase, C-terminal domain"/>
    <property type="match status" value="1"/>
</dbReference>
<dbReference type="KEGG" id="gtl:EP073_03805"/>
<dbReference type="SMART" id="SM00448">
    <property type="entry name" value="REC"/>
    <property type="match status" value="1"/>
</dbReference>
<evidence type="ECO:0000259" key="2">
    <source>
        <dbReference type="PROSITE" id="PS50110"/>
    </source>
</evidence>
<keyword evidence="1" id="KW-0597">Phosphoprotein</keyword>
<dbReference type="Pfam" id="PF00072">
    <property type="entry name" value="Response_reg"/>
    <property type="match status" value="1"/>
</dbReference>
<dbReference type="OrthoDB" id="9771123at2"/>
<dbReference type="InterPro" id="IPR001932">
    <property type="entry name" value="PPM-type_phosphatase-like_dom"/>
</dbReference>
<gene>
    <name evidence="3" type="ORF">EP073_03805</name>
</gene>
<dbReference type="InterPro" id="IPR036457">
    <property type="entry name" value="PPM-type-like_dom_sf"/>
</dbReference>
<protein>
    <submittedName>
        <fullName evidence="3">Response regulator</fullName>
    </submittedName>
</protein>
<dbReference type="Pfam" id="PF07228">
    <property type="entry name" value="SpoIIE"/>
    <property type="match status" value="1"/>
</dbReference>
<dbReference type="RefSeq" id="WP_128465846.1">
    <property type="nucleotide sequence ID" value="NZ_CP035108.1"/>
</dbReference>
<dbReference type="PANTHER" id="PTHR43228">
    <property type="entry name" value="TWO-COMPONENT RESPONSE REGULATOR"/>
    <property type="match status" value="1"/>
</dbReference>
<dbReference type="InterPro" id="IPR001789">
    <property type="entry name" value="Sig_transdc_resp-reg_receiver"/>
</dbReference>
<organism evidence="3 4">
    <name type="scientific">Geovibrio thiophilus</name>
    <dbReference type="NCBI Taxonomy" id="139438"/>
    <lineage>
        <taxon>Bacteria</taxon>
        <taxon>Pseudomonadati</taxon>
        <taxon>Deferribacterota</taxon>
        <taxon>Deferribacteres</taxon>
        <taxon>Deferribacterales</taxon>
        <taxon>Geovibrionaceae</taxon>
        <taxon>Geovibrio</taxon>
    </lineage>
</organism>
<dbReference type="InterPro" id="IPR036890">
    <property type="entry name" value="HATPase_C_sf"/>
</dbReference>
<evidence type="ECO:0000313" key="3">
    <source>
        <dbReference type="EMBL" id="QAR32559.1"/>
    </source>
</evidence>
<dbReference type="SUPFAM" id="SSF52172">
    <property type="entry name" value="CheY-like"/>
    <property type="match status" value="1"/>
</dbReference>
<keyword evidence="4" id="KW-1185">Reference proteome</keyword>
<dbReference type="Gene3D" id="3.40.50.2300">
    <property type="match status" value="1"/>
</dbReference>
<dbReference type="PANTHER" id="PTHR43228:SF1">
    <property type="entry name" value="TWO-COMPONENT RESPONSE REGULATOR ARR22"/>
    <property type="match status" value="1"/>
</dbReference>
<dbReference type="Proteomes" id="UP000287502">
    <property type="component" value="Chromosome"/>
</dbReference>
<dbReference type="InterPro" id="IPR011006">
    <property type="entry name" value="CheY-like_superfamily"/>
</dbReference>
<dbReference type="PROSITE" id="PS50110">
    <property type="entry name" value="RESPONSE_REGULATORY"/>
    <property type="match status" value="1"/>
</dbReference>
<evidence type="ECO:0000313" key="4">
    <source>
        <dbReference type="Proteomes" id="UP000287502"/>
    </source>
</evidence>
<name>A0A3R5UY14_9BACT</name>
<proteinExistence type="predicted"/>
<dbReference type="EMBL" id="CP035108">
    <property type="protein sequence ID" value="QAR32559.1"/>
    <property type="molecule type" value="Genomic_DNA"/>
</dbReference>
<sequence length="556" mass="63197">MTLGGLLGKLNVLVVEDNSVNRRTMELVLEPMVGRVFTAADGIEGLELFRRREIDVVFTDHDMPQMTGLELAREILEEKPDTPVVLVTGHNESDVVISALNSGITHFLPKPITRKTIRRALEDSFQKVLVKKLENESRRKDIELLRFQERYHSLQEKNAFEKQLNLIKNDFQGMMQENAGKPYFINTFYKPLDTLSGDGYSIRRLSDGSIFVFLIDSMGKGISASVTTFMSIAFINHIIDRFNERKGSGLSTLIGRYLEYIRKVLLEEEIVSCAFLRISEGFEEMEYALFSVPSLSFSMPEGLRKIKSNNPPLMSSTESFNIGRENITGMLSLAVFTDGLLENTFISTAEHKEMLYDLIKDNPPFMHMRTFLESTVTDYEDDITFIYINSSVGGYAEERSVYPGFHDVMIYINSVEETLKRSGLSDDDAASMTGVLTELVMNAFEHGCLEIELEEKTRLITEGVYDECLKKAKPAPDKFIKVRTRVENRGGSLVFCAEISDNGRGFDFRKKRRLKKSFFGGNGIKMVTSAVDDIYFNEKGNKVRIYKTIRGECAWK</sequence>
<feature type="domain" description="Response regulatory" evidence="2">
    <location>
        <begin position="11"/>
        <end position="125"/>
    </location>
</feature>
<reference evidence="3 4" key="1">
    <citation type="submission" date="2019-01" db="EMBL/GenBank/DDBJ databases">
        <title>Geovibrio thiophilus DSM 11263, complete genome.</title>
        <authorList>
            <person name="Spring S."/>
            <person name="Bunk B."/>
            <person name="Sproer C."/>
        </authorList>
    </citation>
    <scope>NUCLEOTIDE SEQUENCE [LARGE SCALE GENOMIC DNA]</scope>
    <source>
        <strain evidence="3 4">DSM 11263</strain>
    </source>
</reference>
<dbReference type="AlphaFoldDB" id="A0A3R5UY14"/>
<dbReference type="CDD" id="cd17546">
    <property type="entry name" value="REC_hyHK_CKI1_RcsC-like"/>
    <property type="match status" value="1"/>
</dbReference>
<dbReference type="Pfam" id="PF13581">
    <property type="entry name" value="HATPase_c_2"/>
    <property type="match status" value="1"/>
</dbReference>
<dbReference type="Gene3D" id="3.60.40.10">
    <property type="entry name" value="PPM-type phosphatase domain"/>
    <property type="match status" value="1"/>
</dbReference>
<dbReference type="InterPro" id="IPR052048">
    <property type="entry name" value="ST_Response_Regulator"/>
</dbReference>
<accession>A0A3R5UY14</accession>
<dbReference type="InterPro" id="IPR003594">
    <property type="entry name" value="HATPase_dom"/>
</dbReference>
<evidence type="ECO:0000256" key="1">
    <source>
        <dbReference type="PROSITE-ProRule" id="PRU00169"/>
    </source>
</evidence>
<dbReference type="GO" id="GO:0000160">
    <property type="term" value="P:phosphorelay signal transduction system"/>
    <property type="evidence" value="ECO:0007669"/>
    <property type="project" value="InterPro"/>
</dbReference>